<keyword evidence="4 7" id="KW-0812">Transmembrane</keyword>
<dbReference type="GO" id="GO:0005886">
    <property type="term" value="C:plasma membrane"/>
    <property type="evidence" value="ECO:0007669"/>
    <property type="project" value="UniProtKB-SubCell"/>
</dbReference>
<dbReference type="Gene3D" id="1.10.3720.10">
    <property type="entry name" value="MetI-like"/>
    <property type="match status" value="1"/>
</dbReference>
<protein>
    <submittedName>
        <fullName evidence="9">Sugar ABC transporter permease</fullName>
    </submittedName>
</protein>
<gene>
    <name evidence="9" type="ORF">E1262_06245</name>
</gene>
<keyword evidence="2 7" id="KW-0813">Transport</keyword>
<evidence type="ECO:0000256" key="3">
    <source>
        <dbReference type="ARBA" id="ARBA00022475"/>
    </source>
</evidence>
<dbReference type="InterPro" id="IPR035906">
    <property type="entry name" value="MetI-like_sf"/>
</dbReference>
<evidence type="ECO:0000313" key="10">
    <source>
        <dbReference type="Proteomes" id="UP000295217"/>
    </source>
</evidence>
<reference evidence="9 10" key="1">
    <citation type="submission" date="2019-02" db="EMBL/GenBank/DDBJ databases">
        <title>Draft genome sequences of novel Actinobacteria.</title>
        <authorList>
            <person name="Sahin N."/>
            <person name="Ay H."/>
            <person name="Saygin H."/>
        </authorList>
    </citation>
    <scope>NUCLEOTIDE SEQUENCE [LARGE SCALE GENOMIC DNA]</scope>
    <source>
        <strain evidence="9 10">8K307</strain>
    </source>
</reference>
<dbReference type="OrthoDB" id="9804439at2"/>
<dbReference type="GO" id="GO:0055085">
    <property type="term" value="P:transmembrane transport"/>
    <property type="evidence" value="ECO:0007669"/>
    <property type="project" value="InterPro"/>
</dbReference>
<evidence type="ECO:0000313" key="9">
    <source>
        <dbReference type="EMBL" id="TDD71372.1"/>
    </source>
</evidence>
<feature type="transmembrane region" description="Helical" evidence="7">
    <location>
        <begin position="184"/>
        <end position="206"/>
    </location>
</feature>
<dbReference type="PANTHER" id="PTHR30193:SF1">
    <property type="entry name" value="ABC TRANSPORTER PERMEASE PROTEIN YESP-RELATED"/>
    <property type="match status" value="1"/>
</dbReference>
<dbReference type="SUPFAM" id="SSF161098">
    <property type="entry name" value="MetI-like"/>
    <property type="match status" value="1"/>
</dbReference>
<dbReference type="InterPro" id="IPR051393">
    <property type="entry name" value="ABC_transporter_permease"/>
</dbReference>
<dbReference type="CDD" id="cd06261">
    <property type="entry name" value="TM_PBP2"/>
    <property type="match status" value="1"/>
</dbReference>
<keyword evidence="3" id="KW-1003">Cell membrane</keyword>
<keyword evidence="6 7" id="KW-0472">Membrane</keyword>
<feature type="transmembrane region" description="Helical" evidence="7">
    <location>
        <begin position="136"/>
        <end position="157"/>
    </location>
</feature>
<feature type="transmembrane region" description="Helical" evidence="7">
    <location>
        <begin position="294"/>
        <end position="322"/>
    </location>
</feature>
<proteinExistence type="inferred from homology"/>
<feature type="domain" description="ABC transmembrane type-1" evidence="8">
    <location>
        <begin position="99"/>
        <end position="312"/>
    </location>
</feature>
<evidence type="ECO:0000256" key="6">
    <source>
        <dbReference type="ARBA" id="ARBA00023136"/>
    </source>
</evidence>
<evidence type="ECO:0000256" key="1">
    <source>
        <dbReference type="ARBA" id="ARBA00004651"/>
    </source>
</evidence>
<feature type="transmembrane region" description="Helical" evidence="7">
    <location>
        <begin position="40"/>
        <end position="63"/>
    </location>
</feature>
<dbReference type="Proteomes" id="UP000295217">
    <property type="component" value="Unassembled WGS sequence"/>
</dbReference>
<dbReference type="PANTHER" id="PTHR30193">
    <property type="entry name" value="ABC TRANSPORTER PERMEASE PROTEIN"/>
    <property type="match status" value="1"/>
</dbReference>
<dbReference type="InterPro" id="IPR000515">
    <property type="entry name" value="MetI-like"/>
</dbReference>
<evidence type="ECO:0000259" key="8">
    <source>
        <dbReference type="PROSITE" id="PS50928"/>
    </source>
</evidence>
<evidence type="ECO:0000256" key="5">
    <source>
        <dbReference type="ARBA" id="ARBA00022989"/>
    </source>
</evidence>
<sequence length="336" mass="37303">MSPDVQPLGAFLVLLAAIYVLFLGPLWFAVRRQWVHRSTAAFWVFISPWVFGFLLFTVGPMAYSLVLSFFDWNLIDPPSFTGLDNYTEAASDPLVAKAVQVTLTYAALSVPLQVALSLGVALLMNVRVRGIHVFRTIWYLPSLVTGVAQVVLFLWVFNPGYGLLNGVLRVFGIEGPAWFADPGWALPAVVIMSLWTVGGNMVIYLAGLQDVPTELYEAAHLDGAGAVRRFWSITLPQISPVIFFNVITGLIGAMQTFTQGYVVTQAGGGPSHSLLFFVLYLYQNAFEYFRMGYASALAWILLVMILLLTALIFRGSAFWVYYESTRPKEARFARAK</sequence>
<dbReference type="EMBL" id="SMLB01000006">
    <property type="protein sequence ID" value="TDD71372.1"/>
    <property type="molecule type" value="Genomic_DNA"/>
</dbReference>
<dbReference type="Pfam" id="PF00528">
    <property type="entry name" value="BPD_transp_1"/>
    <property type="match status" value="1"/>
</dbReference>
<feature type="transmembrane region" description="Helical" evidence="7">
    <location>
        <begin position="238"/>
        <end position="257"/>
    </location>
</feature>
<evidence type="ECO:0000256" key="4">
    <source>
        <dbReference type="ARBA" id="ARBA00022692"/>
    </source>
</evidence>
<evidence type="ECO:0000256" key="2">
    <source>
        <dbReference type="ARBA" id="ARBA00022448"/>
    </source>
</evidence>
<feature type="transmembrane region" description="Helical" evidence="7">
    <location>
        <begin position="6"/>
        <end position="28"/>
    </location>
</feature>
<organism evidence="9 10">
    <name type="scientific">Jiangella aurantiaca</name>
    <dbReference type="NCBI Taxonomy" id="2530373"/>
    <lineage>
        <taxon>Bacteria</taxon>
        <taxon>Bacillati</taxon>
        <taxon>Actinomycetota</taxon>
        <taxon>Actinomycetes</taxon>
        <taxon>Jiangellales</taxon>
        <taxon>Jiangellaceae</taxon>
        <taxon>Jiangella</taxon>
    </lineage>
</organism>
<name>A0A4R5AME9_9ACTN</name>
<accession>A0A4R5AME9</accession>
<comment type="subcellular location">
    <subcellularLocation>
        <location evidence="1 7">Cell membrane</location>
        <topology evidence="1 7">Multi-pass membrane protein</topology>
    </subcellularLocation>
</comment>
<feature type="transmembrane region" description="Helical" evidence="7">
    <location>
        <begin position="263"/>
        <end position="282"/>
    </location>
</feature>
<keyword evidence="5 7" id="KW-1133">Transmembrane helix</keyword>
<evidence type="ECO:0000256" key="7">
    <source>
        <dbReference type="RuleBase" id="RU363032"/>
    </source>
</evidence>
<keyword evidence="10" id="KW-1185">Reference proteome</keyword>
<dbReference type="PROSITE" id="PS50928">
    <property type="entry name" value="ABC_TM1"/>
    <property type="match status" value="1"/>
</dbReference>
<feature type="transmembrane region" description="Helical" evidence="7">
    <location>
        <begin position="103"/>
        <end position="124"/>
    </location>
</feature>
<dbReference type="AlphaFoldDB" id="A0A4R5AME9"/>
<comment type="caution">
    <text evidence="9">The sequence shown here is derived from an EMBL/GenBank/DDBJ whole genome shotgun (WGS) entry which is preliminary data.</text>
</comment>
<comment type="similarity">
    <text evidence="7">Belongs to the binding-protein-dependent transport system permease family.</text>
</comment>